<dbReference type="SMART" id="SM00031">
    <property type="entry name" value="DED"/>
    <property type="match status" value="1"/>
</dbReference>
<evidence type="ECO:0000313" key="4">
    <source>
        <dbReference type="Proteomes" id="UP000257200"/>
    </source>
</evidence>
<dbReference type="Pfam" id="PF01335">
    <property type="entry name" value="DED"/>
    <property type="match status" value="1"/>
</dbReference>
<reference evidence="3" key="1">
    <citation type="submission" date="2025-08" db="UniProtKB">
        <authorList>
            <consortium name="Ensembl"/>
        </authorList>
    </citation>
    <scope>IDENTIFICATION</scope>
</reference>
<protein>
    <recommendedName>
        <fullName evidence="2">DED domain-containing protein</fullName>
    </recommendedName>
</protein>
<evidence type="ECO:0000259" key="2">
    <source>
        <dbReference type="PROSITE" id="PS50168"/>
    </source>
</evidence>
<accession>A0A3Q1GKX7</accession>
<dbReference type="PANTHER" id="PTHR48169">
    <property type="entry name" value="DED DOMAIN-CONTAINING PROTEIN"/>
    <property type="match status" value="1"/>
</dbReference>
<evidence type="ECO:0000256" key="1">
    <source>
        <dbReference type="ARBA" id="ARBA00022703"/>
    </source>
</evidence>
<dbReference type="PROSITE" id="PS50168">
    <property type="entry name" value="DED"/>
    <property type="match status" value="1"/>
</dbReference>
<dbReference type="SUPFAM" id="SSF47986">
    <property type="entry name" value="DEATH domain"/>
    <property type="match status" value="1"/>
</dbReference>
<reference evidence="3" key="2">
    <citation type="submission" date="2025-09" db="UniProtKB">
        <authorList>
            <consortium name="Ensembl"/>
        </authorList>
    </citation>
    <scope>IDENTIFICATION</scope>
</reference>
<dbReference type="Proteomes" id="UP000257200">
    <property type="component" value="Unplaced"/>
</dbReference>
<dbReference type="Gene3D" id="1.10.533.10">
    <property type="entry name" value="Death Domain, Fas"/>
    <property type="match status" value="1"/>
</dbReference>
<dbReference type="GO" id="GO:0042981">
    <property type="term" value="P:regulation of apoptotic process"/>
    <property type="evidence" value="ECO:0007669"/>
    <property type="project" value="InterPro"/>
</dbReference>
<name>A0A3Q1GKX7_9TELE</name>
<keyword evidence="4" id="KW-1185">Reference proteome</keyword>
<feature type="domain" description="DED" evidence="2">
    <location>
        <begin position="5"/>
        <end position="82"/>
    </location>
</feature>
<dbReference type="InterPro" id="IPR011029">
    <property type="entry name" value="DEATH-like_dom_sf"/>
</dbReference>
<dbReference type="InParanoid" id="A0A3Q1GKX7"/>
<dbReference type="GO" id="GO:0006915">
    <property type="term" value="P:apoptotic process"/>
    <property type="evidence" value="ECO:0007669"/>
    <property type="project" value="UniProtKB-KW"/>
</dbReference>
<sequence length="173" mass="19941">MSSRQFNAVLLDISNRLSADQLVSLKFLVRDVGKRELEKITSGLQLFQILMERGELSAENTEYLSKLLADIQRLDLADKLKCFDSQSGSHFRVICLNLPTVYNTIPAFIGKLKYELNNINKLFSVTSTRLLFYMSPTTSVVIFNLFHCRVILCGFTRWWLPHHLQINPKFACH</sequence>
<dbReference type="InterPro" id="IPR001875">
    <property type="entry name" value="DED_dom"/>
</dbReference>
<dbReference type="AlphaFoldDB" id="A0A3Q1GKX7"/>
<organism evidence="3 4">
    <name type="scientific">Acanthochromis polyacanthus</name>
    <name type="common">spiny chromis</name>
    <dbReference type="NCBI Taxonomy" id="80966"/>
    <lineage>
        <taxon>Eukaryota</taxon>
        <taxon>Metazoa</taxon>
        <taxon>Chordata</taxon>
        <taxon>Craniata</taxon>
        <taxon>Vertebrata</taxon>
        <taxon>Euteleostomi</taxon>
        <taxon>Actinopterygii</taxon>
        <taxon>Neopterygii</taxon>
        <taxon>Teleostei</taxon>
        <taxon>Neoteleostei</taxon>
        <taxon>Acanthomorphata</taxon>
        <taxon>Ovalentaria</taxon>
        <taxon>Pomacentridae</taxon>
        <taxon>Acanthochromis</taxon>
    </lineage>
</organism>
<dbReference type="STRING" id="80966.ENSAPOP00000030139"/>
<evidence type="ECO:0000313" key="3">
    <source>
        <dbReference type="Ensembl" id="ENSAPOP00000030139.1"/>
    </source>
</evidence>
<keyword evidence="1" id="KW-0053">Apoptosis</keyword>
<dbReference type="PANTHER" id="PTHR48169:SF7">
    <property type="entry name" value="CASPASE 10"/>
    <property type="match status" value="1"/>
</dbReference>
<dbReference type="Ensembl" id="ENSAPOT00000021927.1">
    <property type="protein sequence ID" value="ENSAPOP00000030139.1"/>
    <property type="gene ID" value="ENSAPOG00000016513.1"/>
</dbReference>
<dbReference type="GeneTree" id="ENSGT00940000175761"/>
<dbReference type="CDD" id="cd08336">
    <property type="entry name" value="DED_FADD"/>
    <property type="match status" value="1"/>
</dbReference>
<proteinExistence type="predicted"/>